<dbReference type="GO" id="GO:0005634">
    <property type="term" value="C:nucleus"/>
    <property type="evidence" value="ECO:0007669"/>
    <property type="project" value="UniProtKB-SubCell"/>
</dbReference>
<dbReference type="PANTHER" id="PTHR13063">
    <property type="entry name" value="ENOS INTERACTING PROTEIN"/>
    <property type="match status" value="1"/>
</dbReference>
<evidence type="ECO:0000313" key="8">
    <source>
        <dbReference type="EMBL" id="PHH61066.1"/>
    </source>
</evidence>
<dbReference type="GO" id="GO:0008270">
    <property type="term" value="F:zinc ion binding"/>
    <property type="evidence" value="ECO:0007669"/>
    <property type="project" value="UniProtKB-KW"/>
</dbReference>
<evidence type="ECO:0000313" key="9">
    <source>
        <dbReference type="Proteomes" id="UP000226192"/>
    </source>
</evidence>
<feature type="compositionally biased region" description="Polar residues" evidence="6">
    <location>
        <begin position="180"/>
        <end position="200"/>
    </location>
</feature>
<name>A0A2C5Y068_9HYPO</name>
<evidence type="ECO:0000256" key="2">
    <source>
        <dbReference type="ARBA" id="ARBA00022771"/>
    </source>
</evidence>
<feature type="domain" description="RING-type" evidence="7">
    <location>
        <begin position="246"/>
        <end position="300"/>
    </location>
</feature>
<dbReference type="InterPro" id="IPR027370">
    <property type="entry name" value="Znf-RING_euk"/>
</dbReference>
<evidence type="ECO:0000256" key="1">
    <source>
        <dbReference type="ARBA" id="ARBA00022723"/>
    </source>
</evidence>
<comment type="similarity">
    <text evidence="4">Belongs to the NOSIP family.</text>
</comment>
<dbReference type="InterPro" id="IPR013083">
    <property type="entry name" value="Znf_RING/FYVE/PHD"/>
</dbReference>
<keyword evidence="3" id="KW-0862">Zinc</keyword>
<keyword evidence="4" id="KW-0539">Nucleus</keyword>
<keyword evidence="2 5" id="KW-0863">Zinc-finger</keyword>
<evidence type="ECO:0000259" key="7">
    <source>
        <dbReference type="PROSITE" id="PS50089"/>
    </source>
</evidence>
<dbReference type="Pfam" id="PF13445">
    <property type="entry name" value="zf-RING_UBOX"/>
    <property type="match status" value="1"/>
</dbReference>
<evidence type="ECO:0000256" key="6">
    <source>
        <dbReference type="SAM" id="MobiDB-lite"/>
    </source>
</evidence>
<accession>A0A2C5Y068</accession>
<evidence type="ECO:0000256" key="3">
    <source>
        <dbReference type="ARBA" id="ARBA00022833"/>
    </source>
</evidence>
<dbReference type="EMBL" id="NJET01000118">
    <property type="protein sequence ID" value="PHH61066.1"/>
    <property type="molecule type" value="Genomic_DNA"/>
</dbReference>
<gene>
    <name evidence="8" type="ORF">CDD81_834</name>
</gene>
<organism evidence="8 9">
    <name type="scientific">Ophiocordyceps australis</name>
    <dbReference type="NCBI Taxonomy" id="1399860"/>
    <lineage>
        <taxon>Eukaryota</taxon>
        <taxon>Fungi</taxon>
        <taxon>Dikarya</taxon>
        <taxon>Ascomycota</taxon>
        <taxon>Pezizomycotina</taxon>
        <taxon>Sordariomycetes</taxon>
        <taxon>Hypocreomycetidae</taxon>
        <taxon>Hypocreales</taxon>
        <taxon>Ophiocordycipitaceae</taxon>
        <taxon>Ophiocordyceps</taxon>
    </lineage>
</organism>
<reference evidence="8 9" key="1">
    <citation type="submission" date="2017-06" db="EMBL/GenBank/DDBJ databases">
        <title>Ant-infecting Ophiocordyceps genomes reveal a high diversity of potential behavioral manipulation genes and a possible major role for enterotoxins.</title>
        <authorList>
            <person name="De Bekker C."/>
            <person name="Evans H.C."/>
            <person name="Brachmann A."/>
            <person name="Hughes D.P."/>
        </authorList>
    </citation>
    <scope>NUCLEOTIDE SEQUENCE [LARGE SCALE GENOMIC DNA]</scope>
    <source>
        <strain evidence="8 9">Map64</strain>
    </source>
</reference>
<protein>
    <recommendedName>
        <fullName evidence="7">RING-type domain-containing protein</fullName>
    </recommendedName>
</protein>
<dbReference type="Proteomes" id="UP000226192">
    <property type="component" value="Unassembled WGS sequence"/>
</dbReference>
<comment type="caution">
    <text evidence="8">The sequence shown here is derived from an EMBL/GenBank/DDBJ whole genome shotgun (WGS) entry which is preliminary data.</text>
</comment>
<dbReference type="SMART" id="SM00184">
    <property type="entry name" value="RING"/>
    <property type="match status" value="1"/>
</dbReference>
<comment type="subcellular location">
    <subcellularLocation>
        <location evidence="4">Nucleus</location>
    </subcellularLocation>
</comment>
<dbReference type="PROSITE" id="PS50089">
    <property type="entry name" value="ZF_RING_2"/>
    <property type="match status" value="1"/>
</dbReference>
<proteinExistence type="inferred from homology"/>
<dbReference type="OrthoDB" id="116827at2759"/>
<dbReference type="GO" id="GO:0061630">
    <property type="term" value="F:ubiquitin protein ligase activity"/>
    <property type="evidence" value="ECO:0007669"/>
    <property type="project" value="InterPro"/>
</dbReference>
<dbReference type="SUPFAM" id="SSF57850">
    <property type="entry name" value="RING/U-box"/>
    <property type="match status" value="1"/>
</dbReference>
<dbReference type="InterPro" id="IPR016818">
    <property type="entry name" value="NOSIP"/>
</dbReference>
<sequence length="349" mass="37409">MSHSKRNTSRPVFTSHERALAKSNWAASSARLNRDSYLTFGSCSLCLSTAVEPVACQRGDVFCRECALSNILAQKKELKHALKVRREAEAEAQRIKVSEEDEICKRAIYDFELTQAGLEVGHKATSNDEKPISVPKPSSAIVLAPSRKRKMSVDKDDTGAITESDRVKIRRELDAERASKSTLPSFWTPGVQDSTPSQGSDKTKANGPICPASSTDGPHTISMQKLLTIRFSQAAGEATSSKLNICPACLKTLSNSASPVMLQPCGHVLCMSCANQFLIPSNPQPSDAGSETPILCYVCDTRVSCKGSKTSSNGSGSLPRGFVALRSEGTGFSARGASTVRKSGVAFQC</sequence>
<dbReference type="PIRSF" id="PIRSF023577">
    <property type="entry name" value="ENOS_interacting"/>
    <property type="match status" value="1"/>
</dbReference>
<dbReference type="STRING" id="1399860.A0A2C5Y068"/>
<dbReference type="PROSITE" id="PS00518">
    <property type="entry name" value="ZF_RING_1"/>
    <property type="match status" value="1"/>
</dbReference>
<dbReference type="Gene3D" id="3.30.40.10">
    <property type="entry name" value="Zinc/RING finger domain, C3HC4 (zinc finger)"/>
    <property type="match status" value="2"/>
</dbReference>
<keyword evidence="9" id="KW-1185">Reference proteome</keyword>
<keyword evidence="1" id="KW-0479">Metal-binding</keyword>
<dbReference type="InterPro" id="IPR017907">
    <property type="entry name" value="Znf_RING_CS"/>
</dbReference>
<evidence type="ECO:0000256" key="4">
    <source>
        <dbReference type="PIRNR" id="PIRNR023577"/>
    </source>
</evidence>
<dbReference type="PANTHER" id="PTHR13063:SF10">
    <property type="entry name" value="NITRIC OXIDE SYNTHASE-INTERACTING PROTEIN"/>
    <property type="match status" value="1"/>
</dbReference>
<dbReference type="AlphaFoldDB" id="A0A2C5Y068"/>
<feature type="region of interest" description="Disordered" evidence="6">
    <location>
        <begin position="175"/>
        <end position="216"/>
    </location>
</feature>
<dbReference type="InterPro" id="IPR001841">
    <property type="entry name" value="Znf_RING"/>
</dbReference>
<evidence type="ECO:0000256" key="5">
    <source>
        <dbReference type="PROSITE-ProRule" id="PRU00175"/>
    </source>
</evidence>